<dbReference type="AlphaFoldDB" id="A0A0E9WHP6"/>
<reference evidence="1" key="2">
    <citation type="journal article" date="2015" name="Fish Shellfish Immunol.">
        <title>Early steps in the European eel (Anguilla anguilla)-Vibrio vulnificus interaction in the gills: Role of the RtxA13 toxin.</title>
        <authorList>
            <person name="Callol A."/>
            <person name="Pajuelo D."/>
            <person name="Ebbesson L."/>
            <person name="Teles M."/>
            <person name="MacKenzie S."/>
            <person name="Amaro C."/>
        </authorList>
    </citation>
    <scope>NUCLEOTIDE SEQUENCE</scope>
</reference>
<organism evidence="1">
    <name type="scientific">Anguilla anguilla</name>
    <name type="common">European freshwater eel</name>
    <name type="synonym">Muraena anguilla</name>
    <dbReference type="NCBI Taxonomy" id="7936"/>
    <lineage>
        <taxon>Eukaryota</taxon>
        <taxon>Metazoa</taxon>
        <taxon>Chordata</taxon>
        <taxon>Craniata</taxon>
        <taxon>Vertebrata</taxon>
        <taxon>Euteleostomi</taxon>
        <taxon>Actinopterygii</taxon>
        <taxon>Neopterygii</taxon>
        <taxon>Teleostei</taxon>
        <taxon>Anguilliformes</taxon>
        <taxon>Anguillidae</taxon>
        <taxon>Anguilla</taxon>
    </lineage>
</organism>
<accession>A0A0E9WHP6</accession>
<proteinExistence type="predicted"/>
<reference evidence="1" key="1">
    <citation type="submission" date="2014-11" db="EMBL/GenBank/DDBJ databases">
        <authorList>
            <person name="Amaro Gonzalez C."/>
        </authorList>
    </citation>
    <scope>NUCLEOTIDE SEQUENCE</scope>
</reference>
<protein>
    <submittedName>
        <fullName evidence="1">Uncharacterized protein</fullName>
    </submittedName>
</protein>
<evidence type="ECO:0000313" key="1">
    <source>
        <dbReference type="EMBL" id="JAH89796.1"/>
    </source>
</evidence>
<name>A0A0E9WHP6_ANGAN</name>
<sequence>MTRETSNIYTQENKDRTQALLEPSFQHHHQIQQIFIHS</sequence>
<dbReference type="EMBL" id="GBXM01018781">
    <property type="protein sequence ID" value="JAH89796.1"/>
    <property type="molecule type" value="Transcribed_RNA"/>
</dbReference>